<evidence type="ECO:0000313" key="3">
    <source>
        <dbReference type="Proteomes" id="UP000216352"/>
    </source>
</evidence>
<evidence type="ECO:0000256" key="1">
    <source>
        <dbReference type="SAM" id="MobiDB-lite"/>
    </source>
</evidence>
<dbReference type="RefSeq" id="WP_226847325.1">
    <property type="nucleotide sequence ID" value="NZ_BDIS01000019.1"/>
</dbReference>
<name>A0A261FL58_9BIFI</name>
<feature type="compositionally biased region" description="Polar residues" evidence="1">
    <location>
        <begin position="1"/>
        <end position="14"/>
    </location>
</feature>
<dbReference type="EMBL" id="MWWX01000019">
    <property type="protein sequence ID" value="OZG59920.1"/>
    <property type="molecule type" value="Genomic_DNA"/>
</dbReference>
<evidence type="ECO:0000313" key="2">
    <source>
        <dbReference type="EMBL" id="OZG59920.1"/>
    </source>
</evidence>
<sequence>MQQYNHDSIQNDNDASGILPIRERRPIPASDGFIVTELSERPVKYHIARTFHGGPNDAECHSLAMSSCRVVCYATDAVRGKINVEHLHRAMTSQCMDRLQTMAYLVDTHMLTHPELKARFCYLPAIPHWITGMLISDDTLETAVQLTIGRDAYLANMKFEMIGSRWMCTYADLG</sequence>
<accession>A0A261FL58</accession>
<gene>
    <name evidence="2" type="ORF">BLEM_2095</name>
</gene>
<comment type="caution">
    <text evidence="2">The sequence shown here is derived from an EMBL/GenBank/DDBJ whole genome shotgun (WGS) entry which is preliminary data.</text>
</comment>
<proteinExistence type="predicted"/>
<dbReference type="Proteomes" id="UP000216352">
    <property type="component" value="Unassembled WGS sequence"/>
</dbReference>
<reference evidence="2 3" key="1">
    <citation type="journal article" date="2017" name="BMC Genomics">
        <title>Comparative genomic and phylogenomic analyses of the Bifidobacteriaceae family.</title>
        <authorList>
            <person name="Lugli G.A."/>
            <person name="Milani C."/>
            <person name="Turroni F."/>
            <person name="Duranti S."/>
            <person name="Mancabelli L."/>
            <person name="Mangifesta M."/>
            <person name="Ferrario C."/>
            <person name="Modesto M."/>
            <person name="Mattarelli P."/>
            <person name="Jiri K."/>
            <person name="van Sinderen D."/>
            <person name="Ventura M."/>
        </authorList>
    </citation>
    <scope>NUCLEOTIDE SEQUENCE [LARGE SCALE GENOMIC DNA]</scope>
    <source>
        <strain evidence="2 3">DSM 28807</strain>
    </source>
</reference>
<keyword evidence="3" id="KW-1185">Reference proteome</keyword>
<dbReference type="STRING" id="1603886.GCA_001895165_01514"/>
<feature type="region of interest" description="Disordered" evidence="1">
    <location>
        <begin position="1"/>
        <end position="20"/>
    </location>
</feature>
<organism evidence="2 3">
    <name type="scientific">Bifidobacterium lemurum</name>
    <dbReference type="NCBI Taxonomy" id="1603886"/>
    <lineage>
        <taxon>Bacteria</taxon>
        <taxon>Bacillati</taxon>
        <taxon>Actinomycetota</taxon>
        <taxon>Actinomycetes</taxon>
        <taxon>Bifidobacteriales</taxon>
        <taxon>Bifidobacteriaceae</taxon>
        <taxon>Bifidobacterium</taxon>
    </lineage>
</organism>
<protein>
    <submittedName>
        <fullName evidence="2">Uncharacterized protein</fullName>
    </submittedName>
</protein>
<dbReference type="AlphaFoldDB" id="A0A261FL58"/>